<evidence type="ECO:0000256" key="1">
    <source>
        <dbReference type="ARBA" id="ARBA00006464"/>
    </source>
</evidence>
<dbReference type="PANTHER" id="PTHR30576">
    <property type="entry name" value="COLANIC BIOSYNTHESIS UDP-GLUCOSE LIPID CARRIER TRANSFERASE"/>
    <property type="match status" value="1"/>
</dbReference>
<organism evidence="3 4">
    <name type="scientific">Polynucleobacter victoriensis</name>
    <dbReference type="NCBI Taxonomy" id="2049319"/>
    <lineage>
        <taxon>Bacteria</taxon>
        <taxon>Pseudomonadati</taxon>
        <taxon>Pseudomonadota</taxon>
        <taxon>Betaproteobacteria</taxon>
        <taxon>Burkholderiales</taxon>
        <taxon>Burkholderiaceae</taxon>
        <taxon>Polynucleobacter</taxon>
    </lineage>
</organism>
<dbReference type="RefSeq" id="WP_088812502.1">
    <property type="nucleotide sequence ID" value="NZ_FYEX01000001.1"/>
</dbReference>
<evidence type="ECO:0000259" key="2">
    <source>
        <dbReference type="Pfam" id="PF02397"/>
    </source>
</evidence>
<comment type="similarity">
    <text evidence="1">Belongs to the bacterial sugar transferase family.</text>
</comment>
<accession>A0A212T7Y3</accession>
<feature type="domain" description="Bacterial sugar transferase" evidence="2">
    <location>
        <begin position="2"/>
        <end position="180"/>
    </location>
</feature>
<gene>
    <name evidence="3" type="ORF">SAMN06295916_0615</name>
</gene>
<dbReference type="EMBL" id="FYEX01000001">
    <property type="protein sequence ID" value="SNC62129.1"/>
    <property type="molecule type" value="Genomic_DNA"/>
</dbReference>
<name>A0A212T7Y3_9BURK</name>
<dbReference type="Pfam" id="PF02397">
    <property type="entry name" value="Bac_transf"/>
    <property type="match status" value="1"/>
</dbReference>
<dbReference type="InterPro" id="IPR003362">
    <property type="entry name" value="Bact_transf"/>
</dbReference>
<dbReference type="PANTHER" id="PTHR30576:SF10">
    <property type="entry name" value="SLL5057 PROTEIN"/>
    <property type="match status" value="1"/>
</dbReference>
<evidence type="ECO:0000313" key="3">
    <source>
        <dbReference type="EMBL" id="SNC62129.1"/>
    </source>
</evidence>
<dbReference type="GO" id="GO:0016780">
    <property type="term" value="F:phosphotransferase activity, for other substituted phosphate groups"/>
    <property type="evidence" value="ECO:0007669"/>
    <property type="project" value="TreeGrafter"/>
</dbReference>
<reference evidence="3 4" key="1">
    <citation type="submission" date="2017-06" db="EMBL/GenBank/DDBJ databases">
        <authorList>
            <person name="Kim H.J."/>
            <person name="Triplett B.A."/>
        </authorList>
    </citation>
    <scope>NUCLEOTIDE SEQUENCE [LARGE SCALE GENOMIC DNA]</scope>
    <source>
        <strain evidence="3 4">MWH-VicM1</strain>
    </source>
</reference>
<evidence type="ECO:0000313" key="4">
    <source>
        <dbReference type="Proteomes" id="UP000197215"/>
    </source>
</evidence>
<dbReference type="Proteomes" id="UP000197215">
    <property type="component" value="Unassembled WGS sequence"/>
</dbReference>
<protein>
    <submittedName>
        <fullName evidence="3">O-antigen biosynthesis protein WbqP</fullName>
    </submittedName>
</protein>
<proteinExistence type="inferred from homology"/>
<dbReference type="OrthoDB" id="9808602at2"/>
<dbReference type="AlphaFoldDB" id="A0A212T7Y3"/>
<keyword evidence="4" id="KW-1185">Reference proteome</keyword>
<sequence length="186" mass="21265">MKRFFDILLVMSFAPVWLPLYGLVFFVVLISSGFPVIYWSKRIGRGGVIFLMPKFRTMKLDTPTVATDLLINPQQYLIPWGRFLRKTSLDELPQLISVLRGQMSIVGPRPALFNQEQLIRQRALVGIDMLRPGLTGWAQVNGRDDLSDQEKVSYDQQYLQRQSLLFDIKIIGLTVLKVIKSDGVAH</sequence>